<dbReference type="InterPro" id="IPR007421">
    <property type="entry name" value="Schlafen_AlbA_2_dom"/>
</dbReference>
<dbReference type="Pfam" id="PF13749">
    <property type="entry name" value="HATPase_c_4"/>
    <property type="match status" value="1"/>
</dbReference>
<proteinExistence type="predicted"/>
<dbReference type="PANTHER" id="PTHR30595:SF6">
    <property type="entry name" value="SCHLAFEN ALBA-2 DOMAIN-CONTAINING PROTEIN"/>
    <property type="match status" value="1"/>
</dbReference>
<dbReference type="RefSeq" id="WP_155346830.1">
    <property type="nucleotide sequence ID" value="NZ_BAAAHM010000015.1"/>
</dbReference>
<feature type="domain" description="Schlafen AlbA-2" evidence="1">
    <location>
        <begin position="23"/>
        <end position="139"/>
    </location>
</feature>
<dbReference type="InterPro" id="IPR036390">
    <property type="entry name" value="WH_DNA-bd_sf"/>
</dbReference>
<evidence type="ECO:0000259" key="1">
    <source>
        <dbReference type="Pfam" id="PF04326"/>
    </source>
</evidence>
<gene>
    <name evidence="2" type="ORF">Aple_047640</name>
</gene>
<dbReference type="OrthoDB" id="9805115at2"/>
<sequence length="490" mass="53454">MDARELAELVELVRASGTDLADVEIKAAGGGLSKSVRETISAFANGHGGTLILGLDEREGFLPAAGFDAKRIQESLSAACADEMEPPVRADIRIVVFEGAMLVLAEIPGLGPRFKPCYVKARGEYGGSFIRGGDGDRRLTDFEIHLLHTNRGQPRDDLSTVEGATLDDLDADELAYLLRRLRQRQPRAFAGLDDRAALRRLNVLDGGAADVPTLAGMLTFGRYPQQWFPQLNVTLVVYPGIDSGDTPPGGPRFLDSRAFDGPIPHIVEEAVAGVIRNMAVRAYVEGVGRRDVYDHPVEAIREALVNALVHRDYSPYSHGSPVQITMYVDRMTIANPGGLYGAVTEEDLGREGVTSSRNPALIKLLQDARLPDSDRTVCENRGSGIPAMFRELRQVHAAPPEFRNRISRFTVTFRKGLDLPAQKPFSHGTSAVDSVLAAVPRARFVSRKEVQDASGLPQATVIRQLNRLIEAGLVIAAPAGRSPRRRYRRI</sequence>
<dbReference type="SUPFAM" id="SSF46785">
    <property type="entry name" value="Winged helix' DNA-binding domain"/>
    <property type="match status" value="1"/>
</dbReference>
<name>A0A5M3XKB6_9ACTN</name>
<dbReference type="InterPro" id="IPR036388">
    <property type="entry name" value="WH-like_DNA-bd_sf"/>
</dbReference>
<organism evidence="2 3">
    <name type="scientific">Acrocarpospora pleiomorpha</name>
    <dbReference type="NCBI Taxonomy" id="90975"/>
    <lineage>
        <taxon>Bacteria</taxon>
        <taxon>Bacillati</taxon>
        <taxon>Actinomycetota</taxon>
        <taxon>Actinomycetes</taxon>
        <taxon>Streptosporangiales</taxon>
        <taxon>Streptosporangiaceae</taxon>
        <taxon>Acrocarpospora</taxon>
    </lineage>
</organism>
<protein>
    <submittedName>
        <fullName evidence="2">Dihydroorotate dehydrogenase</fullName>
    </submittedName>
</protein>
<dbReference type="Pfam" id="PF04326">
    <property type="entry name" value="SLFN_AlbA_2"/>
    <property type="match status" value="1"/>
</dbReference>
<dbReference type="Gene3D" id="1.10.10.10">
    <property type="entry name" value="Winged helix-like DNA-binding domain superfamily/Winged helix DNA-binding domain"/>
    <property type="match status" value="1"/>
</dbReference>
<dbReference type="Proteomes" id="UP000377595">
    <property type="component" value="Unassembled WGS sequence"/>
</dbReference>
<accession>A0A5M3XKB6</accession>
<evidence type="ECO:0000313" key="2">
    <source>
        <dbReference type="EMBL" id="GES21867.1"/>
    </source>
</evidence>
<dbReference type="AlphaFoldDB" id="A0A5M3XKB6"/>
<dbReference type="InterPro" id="IPR038461">
    <property type="entry name" value="Schlafen_AlbA_2_dom_sf"/>
</dbReference>
<dbReference type="Gene3D" id="3.30.950.30">
    <property type="entry name" value="Schlafen, AAA domain"/>
    <property type="match status" value="1"/>
</dbReference>
<dbReference type="InterPro" id="IPR038475">
    <property type="entry name" value="RecG_C_sf"/>
</dbReference>
<evidence type="ECO:0000313" key="3">
    <source>
        <dbReference type="Proteomes" id="UP000377595"/>
    </source>
</evidence>
<keyword evidence="3" id="KW-1185">Reference proteome</keyword>
<dbReference type="EMBL" id="BLAF01000026">
    <property type="protein sequence ID" value="GES21867.1"/>
    <property type="molecule type" value="Genomic_DNA"/>
</dbReference>
<dbReference type="Gene3D" id="3.30.565.60">
    <property type="match status" value="1"/>
</dbReference>
<comment type="caution">
    <text evidence="2">The sequence shown here is derived from an EMBL/GenBank/DDBJ whole genome shotgun (WGS) entry which is preliminary data.</text>
</comment>
<dbReference type="PANTHER" id="PTHR30595">
    <property type="entry name" value="GLPR-RELATED TRANSCRIPTIONAL REPRESSOR"/>
    <property type="match status" value="1"/>
</dbReference>
<reference evidence="2 3" key="1">
    <citation type="submission" date="2019-10" db="EMBL/GenBank/DDBJ databases">
        <title>Whole genome shotgun sequence of Acrocarpospora pleiomorpha NBRC 16267.</title>
        <authorList>
            <person name="Ichikawa N."/>
            <person name="Kimura A."/>
            <person name="Kitahashi Y."/>
            <person name="Komaki H."/>
            <person name="Oguchi A."/>
        </authorList>
    </citation>
    <scope>NUCLEOTIDE SEQUENCE [LARGE SCALE GENOMIC DNA]</scope>
    <source>
        <strain evidence="2 3">NBRC 16267</strain>
    </source>
</reference>